<name>A0A2S5TJU3_9GAMM</name>
<dbReference type="PANTHER" id="PTHR30469">
    <property type="entry name" value="MULTIDRUG RESISTANCE PROTEIN MDTA"/>
    <property type="match status" value="1"/>
</dbReference>
<accession>A0A2S5TJU3</accession>
<keyword evidence="3" id="KW-1185">Reference proteome</keyword>
<evidence type="ECO:0000313" key="3">
    <source>
        <dbReference type="Proteomes" id="UP000238220"/>
    </source>
</evidence>
<dbReference type="EMBL" id="PSNW01000002">
    <property type="protein sequence ID" value="PPE75227.1"/>
    <property type="molecule type" value="Genomic_DNA"/>
</dbReference>
<dbReference type="Gene3D" id="2.40.30.170">
    <property type="match status" value="1"/>
</dbReference>
<dbReference type="GO" id="GO:1990281">
    <property type="term" value="C:efflux pump complex"/>
    <property type="evidence" value="ECO:0007669"/>
    <property type="project" value="TreeGrafter"/>
</dbReference>
<evidence type="ECO:0000256" key="1">
    <source>
        <dbReference type="ARBA" id="ARBA00009477"/>
    </source>
</evidence>
<dbReference type="Gene3D" id="2.40.420.20">
    <property type="match status" value="1"/>
</dbReference>
<comment type="caution">
    <text evidence="2">The sequence shown here is derived from an EMBL/GenBank/DDBJ whole genome shotgun (WGS) entry which is preliminary data.</text>
</comment>
<dbReference type="GO" id="GO:0015562">
    <property type="term" value="F:efflux transmembrane transporter activity"/>
    <property type="evidence" value="ECO:0007669"/>
    <property type="project" value="TreeGrafter"/>
</dbReference>
<dbReference type="PANTHER" id="PTHR30469:SF18">
    <property type="entry name" value="RESISTANCE-NODULATION-CELL DIVISION (RND) EFFLUX MEMBRANE FUSION PROTEIN-RELATED"/>
    <property type="match status" value="1"/>
</dbReference>
<proteinExistence type="inferred from homology"/>
<dbReference type="SUPFAM" id="SSF111369">
    <property type="entry name" value="HlyD-like secretion proteins"/>
    <property type="match status" value="1"/>
</dbReference>
<reference evidence="2 3" key="1">
    <citation type="submission" date="2018-02" db="EMBL/GenBank/DDBJ databases">
        <title>Genome sequencing of Solimonas sp. HR-BB.</title>
        <authorList>
            <person name="Lee Y."/>
            <person name="Jeon C.O."/>
        </authorList>
    </citation>
    <scope>NUCLEOTIDE SEQUENCE [LARGE SCALE GENOMIC DNA]</scope>
    <source>
        <strain evidence="2 3">HR-BB</strain>
    </source>
</reference>
<dbReference type="Gene3D" id="2.40.50.100">
    <property type="match status" value="1"/>
</dbReference>
<dbReference type="InterPro" id="IPR006143">
    <property type="entry name" value="RND_pump_MFP"/>
</dbReference>
<dbReference type="Proteomes" id="UP000238220">
    <property type="component" value="Unassembled WGS sequence"/>
</dbReference>
<dbReference type="Gene3D" id="1.10.287.470">
    <property type="entry name" value="Helix hairpin bin"/>
    <property type="match status" value="1"/>
</dbReference>
<evidence type="ECO:0000313" key="2">
    <source>
        <dbReference type="EMBL" id="PPE75227.1"/>
    </source>
</evidence>
<gene>
    <name evidence="2" type="ORF">C3942_06025</name>
</gene>
<organism evidence="2 3">
    <name type="scientific">Solimonas fluminis</name>
    <dbReference type="NCBI Taxonomy" id="2086571"/>
    <lineage>
        <taxon>Bacteria</taxon>
        <taxon>Pseudomonadati</taxon>
        <taxon>Pseudomonadota</taxon>
        <taxon>Gammaproteobacteria</taxon>
        <taxon>Nevskiales</taxon>
        <taxon>Nevskiaceae</taxon>
        <taxon>Solimonas</taxon>
    </lineage>
</organism>
<protein>
    <submittedName>
        <fullName evidence="2">Efflux RND transporter periplasmic adaptor subunit</fullName>
    </submittedName>
</protein>
<dbReference type="NCBIfam" id="TIGR01730">
    <property type="entry name" value="RND_mfp"/>
    <property type="match status" value="1"/>
</dbReference>
<dbReference type="AlphaFoldDB" id="A0A2S5TJU3"/>
<dbReference type="OrthoDB" id="9806939at2"/>
<comment type="similarity">
    <text evidence="1">Belongs to the membrane fusion protein (MFP) (TC 8.A.1) family.</text>
</comment>
<sequence>MSLALLCGALMSCKRSDEPVTEPAPWVLSVALEPVSGTAVVVSGTVRARFETLLSFEVGGRIAARLAEAGDKVVAGQPLFRLDPKDFEQSMRAAEADLASAQAARSLRGADLARAETLSAQGTISRQALQREQVADEQARAQEQAAKARLQQARNVLGYSRISARQDGVLIEVTGEPGQVVAAGEPVGRLASGALHEVEVFLPERLRPPASGLLQLDDSSTLKLTLREAAGAADAISRTWRARYQLPQEAAQLPLGTVVRARFDVPQPEPGQKVDQAATAEVYRVPLSAVDERGEGPRIWRMTNAGVEPVPVRVLTLEGDTARVQTSLPPEARIVAVGGNLLRPGMAVRERRQ</sequence>